<dbReference type="RefSeq" id="WP_009239326.1">
    <property type="nucleotide sequence ID" value="NZ_CATZAZ010000002.1"/>
</dbReference>
<comment type="caution">
    <text evidence="2">The sequence shown here is derived from an EMBL/GenBank/DDBJ whole genome shotgun (WGS) entry which is preliminary data.</text>
</comment>
<evidence type="ECO:0000259" key="1">
    <source>
        <dbReference type="Pfam" id="PF02627"/>
    </source>
</evidence>
<dbReference type="Proteomes" id="UP001189756">
    <property type="component" value="Unassembled WGS sequence"/>
</dbReference>
<protein>
    <recommendedName>
        <fullName evidence="1">Carboxymuconolactone decarboxylase-like domain-containing protein</fullName>
    </recommendedName>
</protein>
<dbReference type="EMBL" id="CATZAZ010000002">
    <property type="protein sequence ID" value="CAJ0784129.1"/>
    <property type="molecule type" value="Genomic_DNA"/>
</dbReference>
<dbReference type="PANTHER" id="PTHR34846:SF10">
    <property type="entry name" value="CYTOPLASMIC PROTEIN"/>
    <property type="match status" value="1"/>
</dbReference>
<dbReference type="InterPro" id="IPR029032">
    <property type="entry name" value="AhpD-like"/>
</dbReference>
<feature type="domain" description="Carboxymuconolactone decarboxylase-like" evidence="1">
    <location>
        <begin position="14"/>
        <end position="96"/>
    </location>
</feature>
<organism evidence="2 3">
    <name type="scientific">Ralstonia thomasii</name>
    <dbReference type="NCBI Taxonomy" id="3058596"/>
    <lineage>
        <taxon>Bacteria</taxon>
        <taxon>Pseudomonadati</taxon>
        <taxon>Pseudomonadota</taxon>
        <taxon>Betaproteobacteria</taxon>
        <taxon>Burkholderiales</taxon>
        <taxon>Burkholderiaceae</taxon>
        <taxon>Ralstonia</taxon>
    </lineage>
</organism>
<name>A0AAD2BLI8_9RALS</name>
<dbReference type="Gene3D" id="1.20.1290.10">
    <property type="entry name" value="AhpD-like"/>
    <property type="match status" value="1"/>
</dbReference>
<proteinExistence type="predicted"/>
<dbReference type="NCBIfam" id="TIGR00778">
    <property type="entry name" value="ahpD_dom"/>
    <property type="match status" value="1"/>
</dbReference>
<dbReference type="GeneID" id="61388358"/>
<evidence type="ECO:0000313" key="3">
    <source>
        <dbReference type="Proteomes" id="UP001189756"/>
    </source>
</evidence>
<dbReference type="GO" id="GO:0051920">
    <property type="term" value="F:peroxiredoxin activity"/>
    <property type="evidence" value="ECO:0007669"/>
    <property type="project" value="InterPro"/>
</dbReference>
<evidence type="ECO:0000313" key="2">
    <source>
        <dbReference type="EMBL" id="CAJ0784129.1"/>
    </source>
</evidence>
<dbReference type="SUPFAM" id="SSF69118">
    <property type="entry name" value="AhpD-like"/>
    <property type="match status" value="1"/>
</dbReference>
<sequence length="157" mass="17673">MSQAPRIAYFQLAPKAFNNLLNLSNGLRRDLLGARLVDLVLLRVSQINGCAFCIDMHWADLIKMGEDPRHLNAVAGWREAPFFTERERGAALRWAELVTNTPHSDASDEEFARLREHFSDEEIAELSFVIVTINSWNLLNVSLRNPVPLKAPHVAAA</sequence>
<reference evidence="2" key="1">
    <citation type="submission" date="2023-07" db="EMBL/GenBank/DDBJ databases">
        <authorList>
            <person name="Peeters C."/>
        </authorList>
    </citation>
    <scope>NUCLEOTIDE SEQUENCE</scope>
    <source>
        <strain evidence="2">R-77560</strain>
    </source>
</reference>
<dbReference type="AlphaFoldDB" id="A0AAD2BLI8"/>
<dbReference type="InterPro" id="IPR003779">
    <property type="entry name" value="CMD-like"/>
</dbReference>
<gene>
    <name evidence="2" type="ORF">R77560_01119</name>
</gene>
<dbReference type="Pfam" id="PF02627">
    <property type="entry name" value="CMD"/>
    <property type="match status" value="1"/>
</dbReference>
<dbReference type="PANTHER" id="PTHR34846">
    <property type="entry name" value="4-CARBOXYMUCONOLACTONE DECARBOXYLASE FAMILY PROTEIN (AFU_ORTHOLOGUE AFUA_6G11590)"/>
    <property type="match status" value="1"/>
</dbReference>
<accession>A0AAD2BLI8</accession>
<dbReference type="InterPro" id="IPR004675">
    <property type="entry name" value="AhpD_core"/>
</dbReference>